<comment type="caution">
    <text evidence="2">The sequence shown here is derived from an EMBL/GenBank/DDBJ whole genome shotgun (WGS) entry which is preliminary data.</text>
</comment>
<proteinExistence type="predicted"/>
<dbReference type="Gene3D" id="3.40.109.10">
    <property type="entry name" value="NADH Oxidase"/>
    <property type="match status" value="1"/>
</dbReference>
<dbReference type="AlphaFoldDB" id="A0A2H0BWX0"/>
<dbReference type="EMBL" id="PCTA01000003">
    <property type="protein sequence ID" value="PIP62187.1"/>
    <property type="molecule type" value="Genomic_DNA"/>
</dbReference>
<dbReference type="Proteomes" id="UP000231246">
    <property type="component" value="Unassembled WGS sequence"/>
</dbReference>
<dbReference type="GO" id="GO:0016491">
    <property type="term" value="F:oxidoreductase activity"/>
    <property type="evidence" value="ECO:0007669"/>
    <property type="project" value="InterPro"/>
</dbReference>
<dbReference type="NCBIfam" id="NF047509">
    <property type="entry name" value="Rv3131_FMN_oxido"/>
    <property type="match status" value="1"/>
</dbReference>
<organism evidence="2 3">
    <name type="scientific">Candidatus Roizmanbacteria bacterium CG22_combo_CG10-13_8_21_14_all_38_20</name>
    <dbReference type="NCBI Taxonomy" id="1974862"/>
    <lineage>
        <taxon>Bacteria</taxon>
        <taxon>Candidatus Roizmaniibacteriota</taxon>
    </lineage>
</organism>
<sequence length="346" mass="39529">MRKNNITNPYLPWEVDLKNFPIGGKFMDKAEFLIRYAILAPNSHNTQPWRFEITKESIQLLPDLERSLYYSDRENRELYISLGCALGNLLVAADYFGFHVRIEYLPESRLNGVAVELFLTKRTTKSLYSDMFSVITKRSTDRGVYEDKQLNVQTIDKLRSRFKDSGVSLGIVTSKRDIEKAADLVYKAIMFAFRDTIFKEELSTWVRPNNTKKFDGMPLSGFGVPGIISLFAPYLIKLTNPSIQANMERRMVLNSTGLLVISSAMDDKVGWLKTGKLYSFLTLAFLIEGIGTAPFSGMIEYKKVRTKLMKMLGIEMSPTFFARMGYSNNSPHHSPRRDVAQLLSKM</sequence>
<dbReference type="Gene3D" id="3.40.109.30">
    <property type="entry name" value="putative nitroreductase (tm1586), domain 2"/>
    <property type="match status" value="1"/>
</dbReference>
<keyword evidence="1" id="KW-0812">Transmembrane</keyword>
<reference evidence="2 3" key="1">
    <citation type="submission" date="2017-09" db="EMBL/GenBank/DDBJ databases">
        <title>Depth-based differentiation of microbial function through sediment-hosted aquifers and enrichment of novel symbionts in the deep terrestrial subsurface.</title>
        <authorList>
            <person name="Probst A.J."/>
            <person name="Ladd B."/>
            <person name="Jarett J.K."/>
            <person name="Geller-Mcgrath D.E."/>
            <person name="Sieber C.M."/>
            <person name="Emerson J.B."/>
            <person name="Anantharaman K."/>
            <person name="Thomas B.C."/>
            <person name="Malmstrom R."/>
            <person name="Stieglmeier M."/>
            <person name="Klingl A."/>
            <person name="Woyke T."/>
            <person name="Ryan C.M."/>
            <person name="Banfield J.F."/>
        </authorList>
    </citation>
    <scope>NUCLEOTIDE SEQUENCE [LARGE SCALE GENOMIC DNA]</scope>
    <source>
        <strain evidence="2">CG22_combo_CG10-13_8_21_14_all_38_20</strain>
    </source>
</reference>
<evidence type="ECO:0008006" key="4">
    <source>
        <dbReference type="Google" id="ProtNLM"/>
    </source>
</evidence>
<gene>
    <name evidence="2" type="ORF">COW99_00690</name>
</gene>
<keyword evidence="1" id="KW-1133">Transmembrane helix</keyword>
<dbReference type="SUPFAM" id="SSF55469">
    <property type="entry name" value="FMN-dependent nitroreductase-like"/>
    <property type="match status" value="2"/>
</dbReference>
<name>A0A2H0BWX0_9BACT</name>
<evidence type="ECO:0000313" key="3">
    <source>
        <dbReference type="Proteomes" id="UP000231246"/>
    </source>
</evidence>
<accession>A0A2H0BWX0</accession>
<evidence type="ECO:0000256" key="1">
    <source>
        <dbReference type="SAM" id="Phobius"/>
    </source>
</evidence>
<feature type="transmembrane region" description="Helical" evidence="1">
    <location>
        <begin position="217"/>
        <end position="236"/>
    </location>
</feature>
<evidence type="ECO:0000313" key="2">
    <source>
        <dbReference type="EMBL" id="PIP62187.1"/>
    </source>
</evidence>
<protein>
    <recommendedName>
        <fullName evidence="4">Nitroreductase</fullName>
    </recommendedName>
</protein>
<keyword evidence="1" id="KW-0472">Membrane</keyword>
<dbReference type="InterPro" id="IPR000415">
    <property type="entry name" value="Nitroreductase-like"/>
</dbReference>
<feature type="transmembrane region" description="Helical" evidence="1">
    <location>
        <begin position="277"/>
        <end position="301"/>
    </location>
</feature>